<dbReference type="Pfam" id="PF12146">
    <property type="entry name" value="Hydrolase_4"/>
    <property type="match status" value="1"/>
</dbReference>
<dbReference type="AlphaFoldDB" id="A0AA41EN34"/>
<accession>A0AA41EN34</accession>
<dbReference type="Proteomes" id="UP000676478">
    <property type="component" value="Unassembled WGS sequence"/>
</dbReference>
<organism evidence="2 3">
    <name type="scientific">Levilactobacillus brevis</name>
    <name type="common">Lactobacillus brevis</name>
    <dbReference type="NCBI Taxonomy" id="1580"/>
    <lineage>
        <taxon>Bacteria</taxon>
        <taxon>Bacillati</taxon>
        <taxon>Bacillota</taxon>
        <taxon>Bacilli</taxon>
        <taxon>Lactobacillales</taxon>
        <taxon>Lactobacillaceae</taxon>
        <taxon>Levilactobacillus</taxon>
    </lineage>
</organism>
<feature type="domain" description="Serine aminopeptidase S33" evidence="1">
    <location>
        <begin position="43"/>
        <end position="140"/>
    </location>
</feature>
<name>A0AA41EN34_LEVBR</name>
<dbReference type="RefSeq" id="WP_039106016.1">
    <property type="nucleotide sequence ID" value="NZ_CAKMAP010000001.1"/>
</dbReference>
<dbReference type="GeneID" id="56993718"/>
<gene>
    <name evidence="2" type="ORF">JK167_03205</name>
</gene>
<dbReference type="GO" id="GO:0016787">
    <property type="term" value="F:hydrolase activity"/>
    <property type="evidence" value="ECO:0007669"/>
    <property type="project" value="UniProtKB-KW"/>
</dbReference>
<evidence type="ECO:0000259" key="1">
    <source>
        <dbReference type="Pfam" id="PF12146"/>
    </source>
</evidence>
<dbReference type="InterPro" id="IPR000073">
    <property type="entry name" value="AB_hydrolase_1"/>
</dbReference>
<dbReference type="Gene3D" id="3.40.50.1820">
    <property type="entry name" value="alpha/beta hydrolase"/>
    <property type="match status" value="1"/>
</dbReference>
<evidence type="ECO:0000313" key="3">
    <source>
        <dbReference type="Proteomes" id="UP000676478"/>
    </source>
</evidence>
<keyword evidence="2" id="KW-0378">Hydrolase</keyword>
<evidence type="ECO:0000313" key="2">
    <source>
        <dbReference type="EMBL" id="MBS1009842.1"/>
    </source>
</evidence>
<dbReference type="InterPro" id="IPR029058">
    <property type="entry name" value="AB_hydrolase_fold"/>
</dbReference>
<sequence length="248" mass="26902">MEFNVQRDGLTLAGIYEPATQPNGTIAILMHGFTGNRGYAPTSLLNQLANRLRTVGISTVRFDFNGHGQSDGDFVHMTVLNEIADAQAVLTAVHHRLEPKHIDLLGHSQGGVVASMLAGYYPDWIHRLVLLAPAATLKTDALAGQTRGLVYDPDHIPEKLPLDTTRVLGGFYLRTAQALPIYETAQRFTGPVCLIHGTNDQVVSDTATKRYHASYSQSDLHLIPGASHGLDGAARQSVLALTTKFLLE</sequence>
<comment type="caution">
    <text evidence="2">The sequence shown here is derived from an EMBL/GenBank/DDBJ whole genome shotgun (WGS) entry which is preliminary data.</text>
</comment>
<protein>
    <submittedName>
        <fullName evidence="2">Alpha/beta fold hydrolase</fullName>
    </submittedName>
</protein>
<dbReference type="SUPFAM" id="SSF53474">
    <property type="entry name" value="alpha/beta-Hydrolases"/>
    <property type="match status" value="1"/>
</dbReference>
<dbReference type="PRINTS" id="PR00111">
    <property type="entry name" value="ABHYDROLASE"/>
</dbReference>
<reference evidence="2" key="2">
    <citation type="submission" date="2022-09" db="EMBL/GenBank/DDBJ databases">
        <title>Genome-inferred correspondence between phylogeny and metabolic traits in the wild Drosophila gut microbiome.</title>
        <authorList>
            <person name="Bueno E."/>
            <person name="Blow F."/>
            <person name="Douglas A.E."/>
        </authorList>
    </citation>
    <scope>NUCLEOTIDE SEQUENCE</scope>
    <source>
        <strain evidence="2">Dm-2019-70</strain>
    </source>
</reference>
<proteinExistence type="predicted"/>
<dbReference type="InterPro" id="IPR022742">
    <property type="entry name" value="Hydrolase_4"/>
</dbReference>
<dbReference type="EMBL" id="JAERKF010000003">
    <property type="protein sequence ID" value="MBS1009842.1"/>
    <property type="molecule type" value="Genomic_DNA"/>
</dbReference>
<dbReference type="PANTHER" id="PTHR42886:SF29">
    <property type="entry name" value="PUMMELIG, ISOFORM A"/>
    <property type="match status" value="1"/>
</dbReference>
<dbReference type="PANTHER" id="PTHR42886">
    <property type="entry name" value="RE40534P-RELATED"/>
    <property type="match status" value="1"/>
</dbReference>
<reference evidence="2" key="1">
    <citation type="submission" date="2020-12" db="EMBL/GenBank/DDBJ databases">
        <authorList>
            <person name="Mcmullen J.G."/>
        </authorList>
    </citation>
    <scope>NUCLEOTIDE SEQUENCE</scope>
    <source>
        <strain evidence="2">Dm-2019-70</strain>
    </source>
</reference>